<evidence type="ECO:0000256" key="1">
    <source>
        <dbReference type="SAM" id="MobiDB-lite"/>
    </source>
</evidence>
<gene>
    <name evidence="4" type="ORF">ETD83_00600</name>
</gene>
<accession>A0A5C4JKQ5</accession>
<feature type="region of interest" description="Disordered" evidence="1">
    <location>
        <begin position="175"/>
        <end position="194"/>
    </location>
</feature>
<dbReference type="Proteomes" id="UP000309174">
    <property type="component" value="Unassembled WGS sequence"/>
</dbReference>
<feature type="region of interest" description="Disordered" evidence="1">
    <location>
        <begin position="134"/>
        <end position="154"/>
    </location>
</feature>
<feature type="chain" id="PRO_5022885414" description="TPM domain-containing protein" evidence="3">
    <location>
        <begin position="25"/>
        <end position="420"/>
    </location>
</feature>
<dbReference type="OrthoDB" id="3429848at2"/>
<keyword evidence="2" id="KW-0472">Membrane</keyword>
<comment type="caution">
    <text evidence="4">The sequence shown here is derived from an EMBL/GenBank/DDBJ whole genome shotgun (WGS) entry which is preliminary data.</text>
</comment>
<dbReference type="EMBL" id="VCKW01000001">
    <property type="protein sequence ID" value="TMR07510.1"/>
    <property type="molecule type" value="Genomic_DNA"/>
</dbReference>
<keyword evidence="3" id="KW-0732">Signal</keyword>
<keyword evidence="2" id="KW-1133">Transmembrane helix</keyword>
<dbReference type="AlphaFoldDB" id="A0A5C4JKQ5"/>
<keyword evidence="5" id="KW-1185">Reference proteome</keyword>
<organism evidence="4 5">
    <name type="scientific">Actinomadura soli</name>
    <dbReference type="NCBI Taxonomy" id="2508997"/>
    <lineage>
        <taxon>Bacteria</taxon>
        <taxon>Bacillati</taxon>
        <taxon>Actinomycetota</taxon>
        <taxon>Actinomycetes</taxon>
        <taxon>Streptosporangiales</taxon>
        <taxon>Thermomonosporaceae</taxon>
        <taxon>Actinomadura</taxon>
    </lineage>
</organism>
<feature type="signal peptide" evidence="3">
    <location>
        <begin position="1"/>
        <end position="24"/>
    </location>
</feature>
<evidence type="ECO:0000313" key="4">
    <source>
        <dbReference type="EMBL" id="TMR07510.1"/>
    </source>
</evidence>
<sequence length="420" mass="45728">MRRAAGVAALLAVLGMGVGPVAAAADDPPHAYQRLDRVSAALARDPLFVDPDVGAALDEAERGRVRQAVLKAARQIGTPVYVVVIPNPADSESQGRDDAFLFALHDRSRRDGLYLMVNSRGRLESEAFQVPRDYDYSPLDENEPGSSRPADFDRPFEGLADRLVQRLNGYAVAPTASPSTPRLYSSPDPFGEENKLTPRDAEVSGPLLTGLLLVGPLTAALLYWAGIGVLALVRRRRSVPGEVERHPWAPRKPGMRWLRRNASKELGRLRGLLATAEAERGRPFAVSAYDAAQILYDDAKDDEERAIDLVGVIVLARRGRVALTRNVASPPVPCLVNPLHGDSAGRAYVPKLDGDGVLPKPCPLCGACQQRERRNGLRRHHLMEIGGRPHTAVPGVWRDAAWGASGKKFLPRVMRYLGVE</sequence>
<evidence type="ECO:0000256" key="2">
    <source>
        <dbReference type="SAM" id="Phobius"/>
    </source>
</evidence>
<evidence type="ECO:0000256" key="3">
    <source>
        <dbReference type="SAM" id="SignalP"/>
    </source>
</evidence>
<keyword evidence="2" id="KW-0812">Transmembrane</keyword>
<name>A0A5C4JKQ5_9ACTN</name>
<feature type="transmembrane region" description="Helical" evidence="2">
    <location>
        <begin position="207"/>
        <end position="233"/>
    </location>
</feature>
<evidence type="ECO:0008006" key="6">
    <source>
        <dbReference type="Google" id="ProtNLM"/>
    </source>
</evidence>
<reference evidence="4 5" key="1">
    <citation type="submission" date="2019-05" db="EMBL/GenBank/DDBJ databases">
        <title>Draft genome sequence of Actinomadura sp. 14C53.</title>
        <authorList>
            <person name="Saricaoglu S."/>
            <person name="Isik K."/>
        </authorList>
    </citation>
    <scope>NUCLEOTIDE SEQUENCE [LARGE SCALE GENOMIC DNA]</scope>
    <source>
        <strain evidence="4 5">14C53</strain>
    </source>
</reference>
<protein>
    <recommendedName>
        <fullName evidence="6">TPM domain-containing protein</fullName>
    </recommendedName>
</protein>
<evidence type="ECO:0000313" key="5">
    <source>
        <dbReference type="Proteomes" id="UP000309174"/>
    </source>
</evidence>
<proteinExistence type="predicted"/>
<dbReference type="RefSeq" id="WP_138643041.1">
    <property type="nucleotide sequence ID" value="NZ_VCKW01000001.1"/>
</dbReference>